<accession>A0A430APV6</accession>
<dbReference type="AlphaFoldDB" id="A0A430APV6"/>
<proteinExistence type="predicted"/>
<sequence>MMYAALIGDLVESKKLPDRQYVQEQLKQILAELNQEYSSAVASNLTVTLGDEFQGLFKTPDVLLEIADKIKFRMLPVKVRFGIGFGDITTDITRELSIGADGPAYWHARAAIETVHDTGGLMIIWDEDSPLQQVVNDSLALCDFVESRWRDSQTALIRESILNFGHSLDVSQVKLAELLGITTQAVNQRVQSTGYYQYLGMKNSITRSLKKEWDK</sequence>
<dbReference type="RefSeq" id="WP_126814483.1">
    <property type="nucleotide sequence ID" value="NZ_NGKC01000015.1"/>
</dbReference>
<keyword evidence="2" id="KW-1185">Reference proteome</keyword>
<dbReference type="OrthoDB" id="3197351at2"/>
<evidence type="ECO:0000313" key="1">
    <source>
        <dbReference type="EMBL" id="RSU09927.1"/>
    </source>
</evidence>
<comment type="caution">
    <text evidence="1">The sequence shown here is derived from an EMBL/GenBank/DDBJ whole genome shotgun (WGS) entry which is preliminary data.</text>
</comment>
<gene>
    <name evidence="1" type="ORF">CBF27_11550</name>
</gene>
<evidence type="ECO:0000313" key="2">
    <source>
        <dbReference type="Proteomes" id="UP000286773"/>
    </source>
</evidence>
<evidence type="ECO:0008006" key="3">
    <source>
        <dbReference type="Google" id="ProtNLM"/>
    </source>
</evidence>
<dbReference type="Pfam" id="PF16264">
    <property type="entry name" value="SatD"/>
    <property type="match status" value="1"/>
</dbReference>
<name>A0A430APV6_9ENTE</name>
<reference evidence="1 2" key="1">
    <citation type="submission" date="2017-05" db="EMBL/GenBank/DDBJ databases">
        <title>Vagococcus spp. assemblies.</title>
        <authorList>
            <person name="Gulvik C.A."/>
        </authorList>
    </citation>
    <scope>NUCLEOTIDE SEQUENCE [LARGE SCALE GENOMIC DNA]</scope>
    <source>
        <strain evidence="1 2">LMG 24798</strain>
    </source>
</reference>
<protein>
    <recommendedName>
        <fullName evidence="3">DNA-binding protein</fullName>
    </recommendedName>
</protein>
<dbReference type="Proteomes" id="UP000286773">
    <property type="component" value="Unassembled WGS sequence"/>
</dbReference>
<dbReference type="InterPro" id="IPR032580">
    <property type="entry name" value="SatD"/>
</dbReference>
<dbReference type="EMBL" id="NGKC01000015">
    <property type="protein sequence ID" value="RSU09927.1"/>
    <property type="molecule type" value="Genomic_DNA"/>
</dbReference>
<organism evidence="1 2">
    <name type="scientific">Vagococcus acidifermentans</name>
    <dbReference type="NCBI Taxonomy" id="564710"/>
    <lineage>
        <taxon>Bacteria</taxon>
        <taxon>Bacillati</taxon>
        <taxon>Bacillota</taxon>
        <taxon>Bacilli</taxon>
        <taxon>Lactobacillales</taxon>
        <taxon>Enterococcaceae</taxon>
        <taxon>Vagococcus</taxon>
    </lineage>
</organism>